<sequence>MDTAKIRIRLFFCVGIVLSLLLLPGHCFASSGMSEAEIRVCREKLITEAKKYVGAPYVRGATGPDAFDCSGLVYFVAREAIQVQLPRTVKAMYGYSQIIPDSKLEPGDLVFFRTTGDGSISHVGLYVGNMQFISAASDGPNTGVILSSLRENYWKTHYAASGKFLGDSRLYEEDTALISGSSSSGTGNAFLDNLFFDANLTFDWSVFTEKRFMPNFRGLSTQLNVVYEGKTLSPGLGTMLRWNFGVKSFQIPLLFSLYFGDYVRAYAGPVFTVGTSYAPDTDDEIKASIFPGIIGVSFMTPSLTKGDVKVRIMQDINYSVFNNTDGAALSPMRSAASGLEFSTGVSVTLPFWMFFK</sequence>
<evidence type="ECO:0000256" key="3">
    <source>
        <dbReference type="ARBA" id="ARBA00022801"/>
    </source>
</evidence>
<evidence type="ECO:0000313" key="6">
    <source>
        <dbReference type="EMBL" id="SJZ29637.1"/>
    </source>
</evidence>
<dbReference type="EMBL" id="FUWG01000002">
    <property type="protein sequence ID" value="SJZ29637.1"/>
    <property type="molecule type" value="Genomic_DNA"/>
</dbReference>
<dbReference type="GO" id="GO:0006508">
    <property type="term" value="P:proteolysis"/>
    <property type="evidence" value="ECO:0007669"/>
    <property type="project" value="UniProtKB-KW"/>
</dbReference>
<name>A0A1T4JHU1_TREPO</name>
<dbReference type="InterPro" id="IPR000064">
    <property type="entry name" value="NLP_P60_dom"/>
</dbReference>
<dbReference type="GO" id="GO:0008234">
    <property type="term" value="F:cysteine-type peptidase activity"/>
    <property type="evidence" value="ECO:0007669"/>
    <property type="project" value="UniProtKB-KW"/>
</dbReference>
<keyword evidence="7" id="KW-1185">Reference proteome</keyword>
<reference evidence="6 7" key="1">
    <citation type="submission" date="2017-02" db="EMBL/GenBank/DDBJ databases">
        <authorList>
            <person name="Peterson S.W."/>
        </authorList>
    </citation>
    <scope>NUCLEOTIDE SEQUENCE [LARGE SCALE GENOMIC DNA]</scope>
    <source>
        <strain evidence="6 7">ATCC BAA-908</strain>
    </source>
</reference>
<evidence type="ECO:0000256" key="1">
    <source>
        <dbReference type="ARBA" id="ARBA00007074"/>
    </source>
</evidence>
<keyword evidence="3" id="KW-0378">Hydrolase</keyword>
<dbReference type="Pfam" id="PF00877">
    <property type="entry name" value="NLPC_P60"/>
    <property type="match status" value="1"/>
</dbReference>
<dbReference type="PANTHER" id="PTHR47053:SF1">
    <property type="entry name" value="MUREIN DD-ENDOPEPTIDASE MEPH-RELATED"/>
    <property type="match status" value="1"/>
</dbReference>
<dbReference type="PANTHER" id="PTHR47053">
    <property type="entry name" value="MUREIN DD-ENDOPEPTIDASE MEPH-RELATED"/>
    <property type="match status" value="1"/>
</dbReference>
<dbReference type="InterPro" id="IPR038765">
    <property type="entry name" value="Papain-like_cys_pep_sf"/>
</dbReference>
<dbReference type="PROSITE" id="PS51935">
    <property type="entry name" value="NLPC_P60"/>
    <property type="match status" value="1"/>
</dbReference>
<dbReference type="Proteomes" id="UP000190423">
    <property type="component" value="Unassembled WGS sequence"/>
</dbReference>
<dbReference type="RefSeq" id="WP_078932059.1">
    <property type="nucleotide sequence ID" value="NZ_FUWG01000002.1"/>
</dbReference>
<dbReference type="OrthoDB" id="9813368at2"/>
<keyword evidence="2" id="KW-0645">Protease</keyword>
<evidence type="ECO:0000313" key="7">
    <source>
        <dbReference type="Proteomes" id="UP000190423"/>
    </source>
</evidence>
<evidence type="ECO:0000256" key="2">
    <source>
        <dbReference type="ARBA" id="ARBA00022670"/>
    </source>
</evidence>
<proteinExistence type="inferred from homology"/>
<dbReference type="AlphaFoldDB" id="A0A1T4JHU1"/>
<dbReference type="GeneID" id="78315464"/>
<comment type="similarity">
    <text evidence="1">Belongs to the peptidase C40 family.</text>
</comment>
<dbReference type="InterPro" id="IPR051202">
    <property type="entry name" value="Peptidase_C40"/>
</dbReference>
<organism evidence="6 7">
    <name type="scientific">Treponema porcinum</name>
    <dbReference type="NCBI Taxonomy" id="261392"/>
    <lineage>
        <taxon>Bacteria</taxon>
        <taxon>Pseudomonadati</taxon>
        <taxon>Spirochaetota</taxon>
        <taxon>Spirochaetia</taxon>
        <taxon>Spirochaetales</taxon>
        <taxon>Treponemataceae</taxon>
        <taxon>Treponema</taxon>
    </lineage>
</organism>
<dbReference type="STRING" id="261392.SAMN02745149_00140"/>
<accession>A0A1T4JHU1</accession>
<protein>
    <submittedName>
        <fullName evidence="6">NlpC/P60 family protein</fullName>
    </submittedName>
</protein>
<dbReference type="Gene3D" id="3.90.1720.10">
    <property type="entry name" value="endopeptidase domain like (from Nostoc punctiforme)"/>
    <property type="match status" value="1"/>
</dbReference>
<feature type="domain" description="NlpC/P60" evidence="5">
    <location>
        <begin position="39"/>
        <end position="165"/>
    </location>
</feature>
<evidence type="ECO:0000256" key="4">
    <source>
        <dbReference type="ARBA" id="ARBA00022807"/>
    </source>
</evidence>
<gene>
    <name evidence="6" type="ORF">SAMN02745149_00140</name>
</gene>
<evidence type="ECO:0000259" key="5">
    <source>
        <dbReference type="PROSITE" id="PS51935"/>
    </source>
</evidence>
<keyword evidence="4" id="KW-0788">Thiol protease</keyword>
<dbReference type="SUPFAM" id="SSF54001">
    <property type="entry name" value="Cysteine proteinases"/>
    <property type="match status" value="1"/>
</dbReference>